<sequence length="136" mass="15400">MLSLYVEDCNIMRKIVIGFVAIILVLFIAYKYLYHEHRDISTEVASFSVSVNQLLKEFTEDETKANSKYLDKSIIIKGKVTSVDSPNKTIVLDEKVFVLLTNSPKVIANTEVSVQGRLIGYDSLLEEIKLDQAQIK</sequence>
<reference evidence="3" key="1">
    <citation type="submission" date="2016-10" db="EMBL/GenBank/DDBJ databases">
        <authorList>
            <person name="Varghese N."/>
            <person name="Submissions S."/>
        </authorList>
    </citation>
    <scope>NUCLEOTIDE SEQUENCE [LARGE SCALE GENOMIC DNA]</scope>
    <source>
        <strain evidence="3">DSM 17934</strain>
    </source>
</reference>
<evidence type="ECO:0000313" key="2">
    <source>
        <dbReference type="EMBL" id="SEI46610.1"/>
    </source>
</evidence>
<accession>A0A1H6R495</accession>
<keyword evidence="1" id="KW-0812">Transmembrane</keyword>
<keyword evidence="3" id="KW-1185">Reference proteome</keyword>
<dbReference type="STRING" id="402734.SAMN05660918_0726"/>
<dbReference type="InterPro" id="IPR024422">
    <property type="entry name" value="Protein_unknown_function_OB"/>
</dbReference>
<dbReference type="Proteomes" id="UP000199702">
    <property type="component" value="Unassembled WGS sequence"/>
</dbReference>
<keyword evidence="1" id="KW-0472">Membrane</keyword>
<proteinExistence type="predicted"/>
<evidence type="ECO:0000313" key="3">
    <source>
        <dbReference type="Proteomes" id="UP000199702"/>
    </source>
</evidence>
<keyword evidence="1" id="KW-1133">Transmembrane helix</keyword>
<dbReference type="EMBL" id="FNYA01000001">
    <property type="protein sequence ID" value="SEI46610.1"/>
    <property type="molecule type" value="Genomic_DNA"/>
</dbReference>
<dbReference type="AlphaFoldDB" id="A0A1H6R495"/>
<evidence type="ECO:0000256" key="1">
    <source>
        <dbReference type="SAM" id="Phobius"/>
    </source>
</evidence>
<dbReference type="OrthoDB" id="1449127at2"/>
<dbReference type="Pfam" id="PF12869">
    <property type="entry name" value="tRNA_anti-like"/>
    <property type="match status" value="1"/>
</dbReference>
<protein>
    <submittedName>
        <fullName evidence="2">tRNA_anti-like</fullName>
    </submittedName>
</protein>
<organism evidence="2 3">
    <name type="scientific">Flavobacterium terrigena</name>
    <dbReference type="NCBI Taxonomy" id="402734"/>
    <lineage>
        <taxon>Bacteria</taxon>
        <taxon>Pseudomonadati</taxon>
        <taxon>Bacteroidota</taxon>
        <taxon>Flavobacteriia</taxon>
        <taxon>Flavobacteriales</taxon>
        <taxon>Flavobacteriaceae</taxon>
        <taxon>Flavobacterium</taxon>
    </lineage>
</organism>
<name>A0A1H6R495_9FLAO</name>
<gene>
    <name evidence="2" type="ORF">SAMN05660918_0726</name>
</gene>
<feature type="transmembrane region" description="Helical" evidence="1">
    <location>
        <begin position="15"/>
        <end position="33"/>
    </location>
</feature>